<dbReference type="EMBL" id="MU276260">
    <property type="protein sequence ID" value="KAI0039811.1"/>
    <property type="molecule type" value="Genomic_DNA"/>
</dbReference>
<reference evidence="1" key="1">
    <citation type="submission" date="2021-02" db="EMBL/GenBank/DDBJ databases">
        <authorList>
            <consortium name="DOE Joint Genome Institute"/>
            <person name="Ahrendt S."/>
            <person name="Looney B.P."/>
            <person name="Miyauchi S."/>
            <person name="Morin E."/>
            <person name="Drula E."/>
            <person name="Courty P.E."/>
            <person name="Chicoki N."/>
            <person name="Fauchery L."/>
            <person name="Kohler A."/>
            <person name="Kuo A."/>
            <person name="Labutti K."/>
            <person name="Pangilinan J."/>
            <person name="Lipzen A."/>
            <person name="Riley R."/>
            <person name="Andreopoulos W."/>
            <person name="He G."/>
            <person name="Johnson J."/>
            <person name="Barry K.W."/>
            <person name="Grigoriev I.V."/>
            <person name="Nagy L."/>
            <person name="Hibbett D."/>
            <person name="Henrissat B."/>
            <person name="Matheny P.B."/>
            <person name="Labbe J."/>
            <person name="Martin F."/>
        </authorList>
    </citation>
    <scope>NUCLEOTIDE SEQUENCE</scope>
    <source>
        <strain evidence="1">FP105234-sp</strain>
    </source>
</reference>
<keyword evidence="2" id="KW-1185">Reference proteome</keyword>
<comment type="caution">
    <text evidence="1">The sequence shown here is derived from an EMBL/GenBank/DDBJ whole genome shotgun (WGS) entry which is preliminary data.</text>
</comment>
<accession>A0ACB8R890</accession>
<protein>
    <submittedName>
        <fullName evidence="1">Uncharacterized protein</fullName>
    </submittedName>
</protein>
<dbReference type="Proteomes" id="UP000814033">
    <property type="component" value="Unassembled WGS sequence"/>
</dbReference>
<name>A0ACB8R890_9AGAM</name>
<evidence type="ECO:0000313" key="2">
    <source>
        <dbReference type="Proteomes" id="UP000814033"/>
    </source>
</evidence>
<proteinExistence type="predicted"/>
<reference evidence="1" key="2">
    <citation type="journal article" date="2022" name="New Phytol.">
        <title>Evolutionary transition to the ectomycorrhizal habit in the genomes of a hyperdiverse lineage of mushroom-forming fungi.</title>
        <authorList>
            <person name="Looney B."/>
            <person name="Miyauchi S."/>
            <person name="Morin E."/>
            <person name="Drula E."/>
            <person name="Courty P.E."/>
            <person name="Kohler A."/>
            <person name="Kuo A."/>
            <person name="LaButti K."/>
            <person name="Pangilinan J."/>
            <person name="Lipzen A."/>
            <person name="Riley R."/>
            <person name="Andreopoulos W."/>
            <person name="He G."/>
            <person name="Johnson J."/>
            <person name="Nolan M."/>
            <person name="Tritt A."/>
            <person name="Barry K.W."/>
            <person name="Grigoriev I.V."/>
            <person name="Nagy L.G."/>
            <person name="Hibbett D."/>
            <person name="Henrissat B."/>
            <person name="Matheny P.B."/>
            <person name="Labbe J."/>
            <person name="Martin F.M."/>
        </authorList>
    </citation>
    <scope>NUCLEOTIDE SEQUENCE</scope>
    <source>
        <strain evidence="1">FP105234-sp</strain>
    </source>
</reference>
<organism evidence="1 2">
    <name type="scientific">Auriscalpium vulgare</name>
    <dbReference type="NCBI Taxonomy" id="40419"/>
    <lineage>
        <taxon>Eukaryota</taxon>
        <taxon>Fungi</taxon>
        <taxon>Dikarya</taxon>
        <taxon>Basidiomycota</taxon>
        <taxon>Agaricomycotina</taxon>
        <taxon>Agaricomycetes</taxon>
        <taxon>Russulales</taxon>
        <taxon>Auriscalpiaceae</taxon>
        <taxon>Auriscalpium</taxon>
    </lineage>
</organism>
<sequence>MGDGWRIHLEYDAIHTRAACVLPMGIESDLNFDDDVRVHGRARARHDLGRRQRRISRLRGRLLSWCRTMSMSPVLVEVMGPRCLQNSDVRMYICGAVQASLTERPRESRQMKPGIRGALSETGVRKRGIDSREMEPADIGVALDGRGCRDGVLVLSMAHAGRATRIGQASGWSASPNDRWRQCRGRTATSRGAGT</sequence>
<evidence type="ECO:0000313" key="1">
    <source>
        <dbReference type="EMBL" id="KAI0039811.1"/>
    </source>
</evidence>
<gene>
    <name evidence="1" type="ORF">FA95DRAFT_982718</name>
</gene>